<comment type="caution">
    <text evidence="2">The sequence shown here is derived from an EMBL/GenBank/DDBJ whole genome shotgun (WGS) entry which is preliminary data.</text>
</comment>
<dbReference type="GO" id="GO:0016787">
    <property type="term" value="F:hydrolase activity"/>
    <property type="evidence" value="ECO:0007669"/>
    <property type="project" value="UniProtKB-KW"/>
</dbReference>
<evidence type="ECO:0000259" key="1">
    <source>
        <dbReference type="PROSITE" id="PS51832"/>
    </source>
</evidence>
<dbReference type="PANTHER" id="PTHR43155">
    <property type="entry name" value="CYCLIC DI-GMP PHOSPHODIESTERASE PA4108-RELATED"/>
    <property type="match status" value="1"/>
</dbReference>
<name>A0A645B0Y6_9ZZZZ</name>
<reference evidence="2" key="1">
    <citation type="submission" date="2019-08" db="EMBL/GenBank/DDBJ databases">
        <authorList>
            <person name="Kucharzyk K."/>
            <person name="Murdoch R.W."/>
            <person name="Higgins S."/>
            <person name="Loffler F."/>
        </authorList>
    </citation>
    <scope>NUCLEOTIDE SEQUENCE</scope>
</reference>
<keyword evidence="2" id="KW-0378">Hydrolase</keyword>
<feature type="domain" description="HD-GYP" evidence="1">
    <location>
        <begin position="1"/>
        <end position="105"/>
    </location>
</feature>
<dbReference type="InterPro" id="IPR003607">
    <property type="entry name" value="HD/PDEase_dom"/>
</dbReference>
<organism evidence="2">
    <name type="scientific">bioreactor metagenome</name>
    <dbReference type="NCBI Taxonomy" id="1076179"/>
    <lineage>
        <taxon>unclassified sequences</taxon>
        <taxon>metagenomes</taxon>
        <taxon>ecological metagenomes</taxon>
    </lineage>
</organism>
<gene>
    <name evidence="2" type="ORF">SDC9_105531</name>
</gene>
<dbReference type="PANTHER" id="PTHR43155:SF1">
    <property type="entry name" value="3'3'-CGAMP-SPECIFIC PHOSPHODIESTERASE 1"/>
    <property type="match status" value="1"/>
</dbReference>
<dbReference type="PROSITE" id="PS51832">
    <property type="entry name" value="HD_GYP"/>
    <property type="match status" value="2"/>
</dbReference>
<evidence type="ECO:0000313" key="2">
    <source>
        <dbReference type="EMBL" id="MPM58698.1"/>
    </source>
</evidence>
<dbReference type="EC" id="3.1.4.-" evidence="2"/>
<proteinExistence type="predicted"/>
<dbReference type="CDD" id="cd00077">
    <property type="entry name" value="HDc"/>
    <property type="match status" value="1"/>
</dbReference>
<protein>
    <submittedName>
        <fullName evidence="2">3'3'-cGAMP-specific phosphodiesterase 3</fullName>
        <ecNumber evidence="2">3.1.4.-</ecNumber>
    </submittedName>
</protein>
<dbReference type="InterPro" id="IPR006675">
    <property type="entry name" value="HDIG_dom"/>
</dbReference>
<feature type="domain" description="HD-GYP" evidence="1">
    <location>
        <begin position="122"/>
        <end position="306"/>
    </location>
</feature>
<dbReference type="EMBL" id="VSSQ01016907">
    <property type="protein sequence ID" value="MPM58698.1"/>
    <property type="molecule type" value="Genomic_DNA"/>
</dbReference>
<dbReference type="SUPFAM" id="SSF109604">
    <property type="entry name" value="HD-domain/PDEase-like"/>
    <property type="match status" value="1"/>
</dbReference>
<dbReference type="SMART" id="SM00471">
    <property type="entry name" value="HDc"/>
    <property type="match status" value="1"/>
</dbReference>
<sequence>MGERNISKLPFSSNIKNAVLYHHENADGSGPFGKAASETPLYAQLIHFGDILDVNCNFGAQETDKYVKVFKFIDDNAGTIFDDKLCTLFKSLFDKNMIEDLQKKDLIVNLEKVVPKEYVEYSKDKIIEIMNVFARIIDYKSKFTKNHSIGVAQKALLMGEFYGYDDDKCCQLYIAGILHDIGKMAIKNEILEKPGSLTDDEFTIMKNHALFTYNILSEINGSKNIASWAASHHEKLDGTGYPFGKKAEELDHEDRLLACIDIYQALSEERPYKKGFTHEKCIEIMKDMVKSGFVDGQIVEDIEEVF</sequence>
<dbReference type="Pfam" id="PF13487">
    <property type="entry name" value="HD_5"/>
    <property type="match status" value="1"/>
</dbReference>
<accession>A0A645B0Y6</accession>
<dbReference type="NCBIfam" id="TIGR00277">
    <property type="entry name" value="HDIG"/>
    <property type="match status" value="1"/>
</dbReference>
<dbReference type="InterPro" id="IPR037522">
    <property type="entry name" value="HD_GYP_dom"/>
</dbReference>
<dbReference type="AlphaFoldDB" id="A0A645B0Y6"/>
<dbReference type="Gene3D" id="1.10.3210.10">
    <property type="entry name" value="Hypothetical protein af1432"/>
    <property type="match status" value="2"/>
</dbReference>